<name>A0A1I3JB60_9PLAN</name>
<sequence>MISRIVILGLALIGWSAACAAEPAAAPSSLMTPVDSRVGPAVLRLLDVGFQDRAVPAADLELSYQALRNDLGFDHPYLEYAYWLVLSKNFSQLQGLPHLQAAAQSLHPVVLPARQEMIRSQLEAKHRPEALELLVDLAEATGRVAPESPMAADAHRSARWLGQILAYLEGPGGVEQAAAISAPVQSLLGTAYRDDYQAGRNNVAAIQRDLIRQMNELTAKAEAKKAETQVQIDEKKELISQQQQSLADGVDRMQTSFKEQVGSVDEKLKAMERQYTVSMESEQRLLTVQTFLQAEMNRLRQQIDIARSNDRNNTGINRGRINSLEQAYAAAEIQMSLTTAQYAYLIQGRQNLIQQAQTLINERQALGSQYQSATSQTHNQLALMERWQNRLTQVAQKTADAAASKDPTVSGIRRKIGNLTTYDSGSLTEQRQQLTDLINMSMLPGAK</sequence>
<evidence type="ECO:0000256" key="1">
    <source>
        <dbReference type="SAM" id="Coils"/>
    </source>
</evidence>
<proteinExistence type="predicted"/>
<reference evidence="4" key="1">
    <citation type="submission" date="2016-10" db="EMBL/GenBank/DDBJ databases">
        <authorList>
            <person name="Varghese N."/>
            <person name="Submissions S."/>
        </authorList>
    </citation>
    <scope>NUCLEOTIDE SEQUENCE [LARGE SCALE GENOMIC DNA]</scope>
    <source>
        <strain evidence="4">DSM 26348</strain>
    </source>
</reference>
<protein>
    <submittedName>
        <fullName evidence="3">Uncharacterized protein</fullName>
    </submittedName>
</protein>
<dbReference type="Proteomes" id="UP000199518">
    <property type="component" value="Unassembled WGS sequence"/>
</dbReference>
<keyword evidence="4" id="KW-1185">Reference proteome</keyword>
<gene>
    <name evidence="3" type="ORF">SAMN05421753_110116</name>
</gene>
<keyword evidence="1" id="KW-0175">Coiled coil</keyword>
<feature type="chain" id="PRO_5011510005" evidence="2">
    <location>
        <begin position="21"/>
        <end position="447"/>
    </location>
</feature>
<keyword evidence="2" id="KW-0732">Signal</keyword>
<feature type="coiled-coil region" evidence="1">
    <location>
        <begin position="289"/>
        <end position="369"/>
    </location>
</feature>
<dbReference type="AlphaFoldDB" id="A0A1I3JB60"/>
<accession>A0A1I3JB60</accession>
<dbReference type="STRING" id="1576369.SAMN05421753_110116"/>
<dbReference type="EMBL" id="FOQD01000010">
    <property type="protein sequence ID" value="SFI57370.1"/>
    <property type="molecule type" value="Genomic_DNA"/>
</dbReference>
<feature type="signal peptide" evidence="2">
    <location>
        <begin position="1"/>
        <end position="20"/>
    </location>
</feature>
<evidence type="ECO:0000313" key="4">
    <source>
        <dbReference type="Proteomes" id="UP000199518"/>
    </source>
</evidence>
<dbReference type="PROSITE" id="PS51257">
    <property type="entry name" value="PROKAR_LIPOPROTEIN"/>
    <property type="match status" value="1"/>
</dbReference>
<organism evidence="3 4">
    <name type="scientific">Planctomicrobium piriforme</name>
    <dbReference type="NCBI Taxonomy" id="1576369"/>
    <lineage>
        <taxon>Bacteria</taxon>
        <taxon>Pseudomonadati</taxon>
        <taxon>Planctomycetota</taxon>
        <taxon>Planctomycetia</taxon>
        <taxon>Planctomycetales</taxon>
        <taxon>Planctomycetaceae</taxon>
        <taxon>Planctomicrobium</taxon>
    </lineage>
</organism>
<evidence type="ECO:0000256" key="2">
    <source>
        <dbReference type="SAM" id="SignalP"/>
    </source>
</evidence>
<dbReference type="RefSeq" id="WP_092051211.1">
    <property type="nucleotide sequence ID" value="NZ_FOQD01000010.1"/>
</dbReference>
<evidence type="ECO:0000313" key="3">
    <source>
        <dbReference type="EMBL" id="SFI57370.1"/>
    </source>
</evidence>
<feature type="coiled-coil region" evidence="1">
    <location>
        <begin position="207"/>
        <end position="238"/>
    </location>
</feature>